<dbReference type="STRING" id="1123309.GCA_000377005_00200"/>
<evidence type="ECO:0000313" key="7">
    <source>
        <dbReference type="Proteomes" id="UP000281771"/>
    </source>
</evidence>
<sequence length="318" mass="35692">MQQLKKGDHIRVVSPSASIQYIGGFEANLSAKEALEKLGFQVSFSSNYLEHDLFGSASIESRVADLHEAFADESVDAILATIGGYNSNELLPYLDYDLIAQHPKIICGYSDSTAFLTAIYAKTGMQTYMGPSYSSFKMEGGQDYQTESWLKAVTQDQYDLIPSSKWSSDAWYLPNAPRTFYPTEWKVYHEGQARGTIIGGNLSTFALLHGTEFAPTVEDYILFVEESEGDHYTEFTRHFAALLQVYPHPKGLVIGRFPKECEMTEEILLAILDKHPVLQTIPVLYDVDFAHTQPLFTITIGAQADFNTKESRIHIQKN</sequence>
<feature type="active site" description="Charge relay system" evidence="3">
    <location>
        <position position="225"/>
    </location>
</feature>
<evidence type="ECO:0000256" key="3">
    <source>
        <dbReference type="PIRSR" id="PIRSR028757-1"/>
    </source>
</evidence>
<dbReference type="InterPro" id="IPR027478">
    <property type="entry name" value="LdcA_N"/>
</dbReference>
<accession>A0A3P1V8X4</accession>
<feature type="active site" description="Nucleophile" evidence="3">
    <location>
        <position position="110"/>
    </location>
</feature>
<keyword evidence="6" id="KW-0645">Protease</keyword>
<keyword evidence="7" id="KW-1185">Reference proteome</keyword>
<dbReference type="CDD" id="cd07062">
    <property type="entry name" value="Peptidase_S66_mccF_like"/>
    <property type="match status" value="1"/>
</dbReference>
<dbReference type="SUPFAM" id="SSF52317">
    <property type="entry name" value="Class I glutamine amidotransferase-like"/>
    <property type="match status" value="1"/>
</dbReference>
<dbReference type="Gene3D" id="3.50.30.60">
    <property type="entry name" value="LD-carboxypeptidase A C-terminal domain-like"/>
    <property type="match status" value="1"/>
</dbReference>
<comment type="similarity">
    <text evidence="1">Belongs to the peptidase S66 family.</text>
</comment>
<comment type="caution">
    <text evidence="6">The sequence shown here is derived from an EMBL/GenBank/DDBJ whole genome shotgun (WGS) entry which is preliminary data.</text>
</comment>
<name>A0A3P1V8X4_9STRE</name>
<evidence type="ECO:0000313" key="6">
    <source>
        <dbReference type="EMBL" id="RRD29815.1"/>
    </source>
</evidence>
<organism evidence="6 7">
    <name type="scientific">Streptococcus minor</name>
    <dbReference type="NCBI Taxonomy" id="229549"/>
    <lineage>
        <taxon>Bacteria</taxon>
        <taxon>Bacillati</taxon>
        <taxon>Bacillota</taxon>
        <taxon>Bacilli</taxon>
        <taxon>Lactobacillales</taxon>
        <taxon>Streptococcaceae</taxon>
        <taxon>Streptococcus</taxon>
    </lineage>
</organism>
<dbReference type="GO" id="GO:0004180">
    <property type="term" value="F:carboxypeptidase activity"/>
    <property type="evidence" value="ECO:0007669"/>
    <property type="project" value="UniProtKB-KW"/>
</dbReference>
<feature type="domain" description="LD-carboxypeptidase C-terminal" evidence="5">
    <location>
        <begin position="194"/>
        <end position="305"/>
    </location>
</feature>
<dbReference type="InterPro" id="IPR040449">
    <property type="entry name" value="Peptidase_S66_N"/>
</dbReference>
<gene>
    <name evidence="6" type="ORF">EII38_09255</name>
</gene>
<dbReference type="PANTHER" id="PTHR30237:SF6">
    <property type="entry name" value="CARBOXYPEPTIDASE YOCD-RELATED"/>
    <property type="match status" value="1"/>
</dbReference>
<dbReference type="InterPro" id="IPR027461">
    <property type="entry name" value="Carboxypeptidase_A_C_sf"/>
</dbReference>
<feature type="domain" description="LD-carboxypeptidase N-terminal" evidence="4">
    <location>
        <begin position="10"/>
        <end position="130"/>
    </location>
</feature>
<evidence type="ECO:0000259" key="4">
    <source>
        <dbReference type="Pfam" id="PF02016"/>
    </source>
</evidence>
<proteinExistence type="inferred from homology"/>
<dbReference type="Pfam" id="PF17676">
    <property type="entry name" value="Peptidase_S66C"/>
    <property type="match status" value="1"/>
</dbReference>
<dbReference type="PANTHER" id="PTHR30237">
    <property type="entry name" value="MURAMOYLTETRAPEPTIDE CARBOXYPEPTIDASE"/>
    <property type="match status" value="1"/>
</dbReference>
<dbReference type="Pfam" id="PF02016">
    <property type="entry name" value="Peptidase_S66"/>
    <property type="match status" value="1"/>
</dbReference>
<dbReference type="Gene3D" id="3.40.50.10740">
    <property type="entry name" value="Class I glutamine amidotransferase-like"/>
    <property type="match status" value="1"/>
</dbReference>
<dbReference type="InterPro" id="IPR029062">
    <property type="entry name" value="Class_I_gatase-like"/>
</dbReference>
<protein>
    <submittedName>
        <fullName evidence="6">LD-carboxypeptidase</fullName>
    </submittedName>
</protein>
<dbReference type="InterPro" id="IPR003507">
    <property type="entry name" value="S66_fam"/>
</dbReference>
<dbReference type="PIRSF" id="PIRSF028757">
    <property type="entry name" value="LD-carboxypeptidase"/>
    <property type="match status" value="1"/>
</dbReference>
<evidence type="ECO:0000256" key="1">
    <source>
        <dbReference type="ARBA" id="ARBA00010233"/>
    </source>
</evidence>
<dbReference type="SUPFAM" id="SSF141986">
    <property type="entry name" value="LD-carboxypeptidase A C-terminal domain-like"/>
    <property type="match status" value="1"/>
</dbReference>
<evidence type="ECO:0000256" key="2">
    <source>
        <dbReference type="ARBA" id="ARBA00022801"/>
    </source>
</evidence>
<dbReference type="InterPro" id="IPR040921">
    <property type="entry name" value="Peptidase_S66C"/>
</dbReference>
<reference evidence="6 7" key="1">
    <citation type="submission" date="2018-11" db="EMBL/GenBank/DDBJ databases">
        <title>Genomes From Bacteria Associated with the Canine Oral Cavity: a Test Case for Automated Genome-Based Taxonomic Assignment.</title>
        <authorList>
            <person name="Coil D.A."/>
            <person name="Jospin G."/>
            <person name="Darling A.E."/>
            <person name="Wallis C."/>
            <person name="Davis I.J."/>
            <person name="Harris S."/>
            <person name="Eisen J.A."/>
            <person name="Holcombe L.J."/>
            <person name="O'Flynn C."/>
        </authorList>
    </citation>
    <scope>NUCLEOTIDE SEQUENCE [LARGE SCALE GENOMIC DNA]</scope>
    <source>
        <strain evidence="6 7">OH4621_COT-116</strain>
    </source>
</reference>
<dbReference type="RefSeq" id="WP_124777890.1">
    <property type="nucleotide sequence ID" value="NZ_RQZA01000012.1"/>
</dbReference>
<evidence type="ECO:0000259" key="5">
    <source>
        <dbReference type="Pfam" id="PF17676"/>
    </source>
</evidence>
<dbReference type="AlphaFoldDB" id="A0A3P1V8X4"/>
<keyword evidence="2" id="KW-0378">Hydrolase</keyword>
<dbReference type="Proteomes" id="UP000281771">
    <property type="component" value="Unassembled WGS sequence"/>
</dbReference>
<keyword evidence="6" id="KW-0121">Carboxypeptidase</keyword>
<feature type="active site" description="Charge relay system" evidence="3">
    <location>
        <position position="291"/>
    </location>
</feature>
<dbReference type="EMBL" id="RQZA01000012">
    <property type="protein sequence ID" value="RRD29815.1"/>
    <property type="molecule type" value="Genomic_DNA"/>
</dbReference>